<dbReference type="Gene3D" id="2.60.470.10">
    <property type="entry name" value="Acid-sensing ion channels like domains"/>
    <property type="match status" value="1"/>
</dbReference>
<protein>
    <recommendedName>
        <fullName evidence="15">FMRFamide-activated amiloride-sensitive sodium channel</fullName>
    </recommendedName>
</protein>
<evidence type="ECO:0000256" key="8">
    <source>
        <dbReference type="ARBA" id="ARBA00023136"/>
    </source>
</evidence>
<reference evidence="13" key="1">
    <citation type="submission" date="2024-06" db="EMBL/GenBank/DDBJ databases">
        <authorList>
            <person name="Liu X."/>
            <person name="Lenzi L."/>
            <person name="Haldenby T S."/>
            <person name="Uol C."/>
        </authorList>
    </citation>
    <scope>NUCLEOTIDE SEQUENCE</scope>
</reference>
<dbReference type="GO" id="GO:0015280">
    <property type="term" value="F:ligand-gated sodium channel activity"/>
    <property type="evidence" value="ECO:0007669"/>
    <property type="project" value="TreeGrafter"/>
</dbReference>
<organism evidence="13 14">
    <name type="scientific">Calicophoron daubneyi</name>
    <name type="common">Rumen fluke</name>
    <name type="synonym">Paramphistomum daubneyi</name>
    <dbReference type="NCBI Taxonomy" id="300641"/>
    <lineage>
        <taxon>Eukaryota</taxon>
        <taxon>Metazoa</taxon>
        <taxon>Spiralia</taxon>
        <taxon>Lophotrochozoa</taxon>
        <taxon>Platyhelminthes</taxon>
        <taxon>Trematoda</taxon>
        <taxon>Digenea</taxon>
        <taxon>Plagiorchiida</taxon>
        <taxon>Pronocephalata</taxon>
        <taxon>Paramphistomoidea</taxon>
        <taxon>Paramphistomidae</taxon>
        <taxon>Calicophoron</taxon>
    </lineage>
</organism>
<comment type="subcellular location">
    <subcellularLocation>
        <location evidence="1">Membrane</location>
        <topology evidence="1">Multi-pass membrane protein</topology>
    </subcellularLocation>
</comment>
<accession>A0AAV2TAU1</accession>
<dbReference type="GO" id="GO:0005886">
    <property type="term" value="C:plasma membrane"/>
    <property type="evidence" value="ECO:0007669"/>
    <property type="project" value="TreeGrafter"/>
</dbReference>
<dbReference type="Gene3D" id="1.10.287.770">
    <property type="entry name" value="YojJ-like"/>
    <property type="match status" value="1"/>
</dbReference>
<keyword evidence="10 11" id="KW-0407">Ion channel</keyword>
<dbReference type="InterPro" id="IPR001873">
    <property type="entry name" value="ENaC"/>
</dbReference>
<comment type="caution">
    <text evidence="13">The sequence shown here is derived from an EMBL/GenBank/DDBJ whole genome shotgun (WGS) entry which is preliminary data.</text>
</comment>
<evidence type="ECO:0000256" key="4">
    <source>
        <dbReference type="ARBA" id="ARBA00022692"/>
    </source>
</evidence>
<evidence type="ECO:0000256" key="3">
    <source>
        <dbReference type="ARBA" id="ARBA00022461"/>
    </source>
</evidence>
<evidence type="ECO:0000256" key="6">
    <source>
        <dbReference type="ARBA" id="ARBA00023053"/>
    </source>
</evidence>
<keyword evidence="4 11" id="KW-0812">Transmembrane</keyword>
<keyword evidence="2 11" id="KW-0813">Transport</keyword>
<gene>
    <name evidence="13" type="ORF">CDAUBV1_LOCUS6502</name>
</gene>
<evidence type="ECO:0000256" key="2">
    <source>
        <dbReference type="ARBA" id="ARBA00022448"/>
    </source>
</evidence>
<dbReference type="AlphaFoldDB" id="A0AAV2TAU1"/>
<evidence type="ECO:0000313" key="13">
    <source>
        <dbReference type="EMBL" id="CAL5133234.1"/>
    </source>
</evidence>
<feature type="transmembrane region" description="Helical" evidence="12">
    <location>
        <begin position="576"/>
        <end position="603"/>
    </location>
</feature>
<sequence length="606" mass="69627">MTSNQKRSSAEAVPLTKQHAYLSNSNSRVLCNPSSDPHLPTSDVNGVPITQNTLPLRTQIRKQLKQFGETTTLRGLPRIVGAKDPKRKFMWVFFVVALFFGCITCLIVIINQYLAFDVIHQPKKLYDSPRSFPSVTLCNLRPFSTRDIRALKSAGVLPVDMYFESLKRMIGHVESSHRRYLTMLWTFAAYLSNLPPNVDSSNLGHSLDDIVKRCFILYKSGTLARGTACERSGYWTKTQDRVFHNCYTYTVFENRTNTALNMEMVLYLDNLVEQTDCFDCQERVMASQLTGARLLLHPRASYPRIAEEGINLMPGTMTDIRFSVYEWSMMEPPHGRCSRTTPGWISFNSVNYTYTEEACHAQITQEMIARKCDCLTQDLPIPTELINRDLRKCQAFQFPATYKVMEDPNRTISQYFSHDTIENYTKYAGCAEQISTALDNQKIGCHPACIRYTYKPSITAAQWPTKTFLTWFVTKFLNEISVREKMRMKSFAASTHEQGSAEEMRRLLAPYEEIMNLTKSGRQDIAIQKLMDLQIFERNFLSIIISRPNFDLERVEEKAVVSLASLFSQIGGLLSIWIGLTFICFVELIELVLNLFLSIVHFYKRR</sequence>
<evidence type="ECO:0000256" key="12">
    <source>
        <dbReference type="SAM" id="Phobius"/>
    </source>
</evidence>
<evidence type="ECO:0000256" key="7">
    <source>
        <dbReference type="ARBA" id="ARBA00023065"/>
    </source>
</evidence>
<dbReference type="Pfam" id="PF00858">
    <property type="entry name" value="ASC"/>
    <property type="match status" value="1"/>
</dbReference>
<evidence type="ECO:0000256" key="11">
    <source>
        <dbReference type="RuleBase" id="RU000679"/>
    </source>
</evidence>
<evidence type="ECO:0000256" key="1">
    <source>
        <dbReference type="ARBA" id="ARBA00004141"/>
    </source>
</evidence>
<dbReference type="PRINTS" id="PR01078">
    <property type="entry name" value="AMINACHANNEL"/>
</dbReference>
<evidence type="ECO:0000256" key="5">
    <source>
        <dbReference type="ARBA" id="ARBA00022989"/>
    </source>
</evidence>
<evidence type="ECO:0000256" key="10">
    <source>
        <dbReference type="ARBA" id="ARBA00023303"/>
    </source>
</evidence>
<evidence type="ECO:0000256" key="9">
    <source>
        <dbReference type="ARBA" id="ARBA00023201"/>
    </source>
</evidence>
<name>A0AAV2TAU1_CALDB</name>
<keyword evidence="6" id="KW-0915">Sodium</keyword>
<feature type="transmembrane region" description="Helical" evidence="12">
    <location>
        <begin position="89"/>
        <end position="114"/>
    </location>
</feature>
<keyword evidence="9 11" id="KW-0739">Sodium transport</keyword>
<evidence type="ECO:0008006" key="15">
    <source>
        <dbReference type="Google" id="ProtNLM"/>
    </source>
</evidence>
<dbReference type="EMBL" id="CAXLJL010000156">
    <property type="protein sequence ID" value="CAL5133234.1"/>
    <property type="molecule type" value="Genomic_DNA"/>
</dbReference>
<keyword evidence="5 12" id="KW-1133">Transmembrane helix</keyword>
<keyword evidence="3 11" id="KW-0894">Sodium channel</keyword>
<proteinExistence type="inferred from homology"/>
<keyword evidence="8 12" id="KW-0472">Membrane</keyword>
<keyword evidence="7 11" id="KW-0406">Ion transport</keyword>
<dbReference type="PANTHER" id="PTHR11690:SF248">
    <property type="entry name" value="PICKPOCKET 17, ISOFORM A"/>
    <property type="match status" value="1"/>
</dbReference>
<dbReference type="Proteomes" id="UP001497525">
    <property type="component" value="Unassembled WGS sequence"/>
</dbReference>
<comment type="similarity">
    <text evidence="11">Belongs to the amiloride-sensitive sodium channel (TC 1.A.6) family.</text>
</comment>
<dbReference type="PANTHER" id="PTHR11690">
    <property type="entry name" value="AMILORIDE-SENSITIVE SODIUM CHANNEL-RELATED"/>
    <property type="match status" value="1"/>
</dbReference>
<evidence type="ECO:0000313" key="14">
    <source>
        <dbReference type="Proteomes" id="UP001497525"/>
    </source>
</evidence>